<evidence type="ECO:0000313" key="2">
    <source>
        <dbReference type="EMBL" id="OGZ45465.1"/>
    </source>
</evidence>
<dbReference type="SUPFAM" id="SSF53448">
    <property type="entry name" value="Nucleotide-diphospho-sugar transferases"/>
    <property type="match status" value="1"/>
</dbReference>
<proteinExistence type="predicted"/>
<feature type="domain" description="Glycosyltransferase 2-like" evidence="1">
    <location>
        <begin position="14"/>
        <end position="181"/>
    </location>
</feature>
<evidence type="ECO:0000313" key="3">
    <source>
        <dbReference type="Proteomes" id="UP000177785"/>
    </source>
</evidence>
<protein>
    <recommendedName>
        <fullName evidence="1">Glycosyltransferase 2-like domain-containing protein</fullName>
    </recommendedName>
</protein>
<sequence length="324" mass="37424">MDTRQKITNGPLVSIILPTWNRVRFLQSAIDGILEQTYQNFELLVLDDGSTDETPEIMRQIMAEKNDPRIRYIQLETHQGGAQARNIGIRQARGEFIASQDDDDEWDPQYLEKQVSNLSALPKTYGMSYVSYWRVLTSGKKILMPPRNVRPKSGNIYGGDIMRKNYNPYQTALIRKSVLEDVGLINEEMNSLYDWEMWLRIAKKYQIAHIDEPLFTQNSTPGSNSTDPKKIWWRIDARKLILRDFGDDIKKFGYFPDHCSALADLLVAAGDSAQARAYLWQGIRTKPAKLKLWLKLIASYFGKSAYQQLLTLRRNTLLKKISLR</sequence>
<dbReference type="STRING" id="1802115.A2756_00405"/>
<dbReference type="CDD" id="cd00761">
    <property type="entry name" value="Glyco_tranf_GTA_type"/>
    <property type="match status" value="1"/>
</dbReference>
<dbReference type="PANTHER" id="PTHR43685">
    <property type="entry name" value="GLYCOSYLTRANSFERASE"/>
    <property type="match status" value="1"/>
</dbReference>
<evidence type="ECO:0000259" key="1">
    <source>
        <dbReference type="Pfam" id="PF00535"/>
    </source>
</evidence>
<dbReference type="InterPro" id="IPR001173">
    <property type="entry name" value="Glyco_trans_2-like"/>
</dbReference>
<dbReference type="Pfam" id="PF00535">
    <property type="entry name" value="Glycos_transf_2"/>
    <property type="match status" value="1"/>
</dbReference>
<dbReference type="Gene3D" id="3.90.550.10">
    <property type="entry name" value="Spore Coat Polysaccharide Biosynthesis Protein SpsA, Chain A"/>
    <property type="match status" value="1"/>
</dbReference>
<organism evidence="2 3">
    <name type="scientific">Candidatus Ryanbacteria bacterium RIFCSPHIGHO2_01_FULL_48_27</name>
    <dbReference type="NCBI Taxonomy" id="1802115"/>
    <lineage>
        <taxon>Bacteria</taxon>
        <taxon>Candidatus Ryaniibacteriota</taxon>
    </lineage>
</organism>
<dbReference type="AlphaFoldDB" id="A0A1G2G5C5"/>
<dbReference type="InterPro" id="IPR029044">
    <property type="entry name" value="Nucleotide-diphossugar_trans"/>
</dbReference>
<accession>A0A1G2G5C5</accession>
<dbReference type="EMBL" id="MHNL01000006">
    <property type="protein sequence ID" value="OGZ45465.1"/>
    <property type="molecule type" value="Genomic_DNA"/>
</dbReference>
<dbReference type="Proteomes" id="UP000177785">
    <property type="component" value="Unassembled WGS sequence"/>
</dbReference>
<comment type="caution">
    <text evidence="2">The sequence shown here is derived from an EMBL/GenBank/DDBJ whole genome shotgun (WGS) entry which is preliminary data.</text>
</comment>
<name>A0A1G2G5C5_9BACT</name>
<gene>
    <name evidence="2" type="ORF">A2756_00405</name>
</gene>
<dbReference type="PANTHER" id="PTHR43685:SF2">
    <property type="entry name" value="GLYCOSYLTRANSFERASE 2-LIKE DOMAIN-CONTAINING PROTEIN"/>
    <property type="match status" value="1"/>
</dbReference>
<dbReference type="InterPro" id="IPR050834">
    <property type="entry name" value="Glycosyltransf_2"/>
</dbReference>
<reference evidence="2 3" key="1">
    <citation type="journal article" date="2016" name="Nat. Commun.">
        <title>Thousands of microbial genomes shed light on interconnected biogeochemical processes in an aquifer system.</title>
        <authorList>
            <person name="Anantharaman K."/>
            <person name="Brown C.T."/>
            <person name="Hug L.A."/>
            <person name="Sharon I."/>
            <person name="Castelle C.J."/>
            <person name="Probst A.J."/>
            <person name="Thomas B.C."/>
            <person name="Singh A."/>
            <person name="Wilkins M.J."/>
            <person name="Karaoz U."/>
            <person name="Brodie E.L."/>
            <person name="Williams K.H."/>
            <person name="Hubbard S.S."/>
            <person name="Banfield J.F."/>
        </authorList>
    </citation>
    <scope>NUCLEOTIDE SEQUENCE [LARGE SCALE GENOMIC DNA]</scope>
</reference>